<dbReference type="Proteomes" id="UP000660675">
    <property type="component" value="Unassembled WGS sequence"/>
</dbReference>
<comment type="caution">
    <text evidence="1">The sequence shown here is derived from an EMBL/GenBank/DDBJ whole genome shotgun (WGS) entry which is preliminary data.</text>
</comment>
<gene>
    <name evidence="1" type="ORF">GCM10015535_44730</name>
</gene>
<reference evidence="2" key="1">
    <citation type="journal article" date="2019" name="Int. J. Syst. Evol. Microbiol.">
        <title>The Global Catalogue of Microorganisms (GCM) 10K type strain sequencing project: providing services to taxonomists for standard genome sequencing and annotation.</title>
        <authorList>
            <consortium name="The Broad Institute Genomics Platform"/>
            <consortium name="The Broad Institute Genome Sequencing Center for Infectious Disease"/>
            <person name="Wu L."/>
            <person name="Ma J."/>
        </authorList>
    </citation>
    <scope>NUCLEOTIDE SEQUENCE [LARGE SCALE GENOMIC DNA]</scope>
    <source>
        <strain evidence="2">JCM 4376</strain>
    </source>
</reference>
<accession>A0ABQ2W562</accession>
<dbReference type="EMBL" id="BMTF01000015">
    <property type="protein sequence ID" value="GGV89874.1"/>
    <property type="molecule type" value="Genomic_DNA"/>
</dbReference>
<dbReference type="RefSeq" id="WP_308434248.1">
    <property type="nucleotide sequence ID" value="NZ_BMTF01000015.1"/>
</dbReference>
<organism evidence="1 2">
    <name type="scientific">Streptomyces gelaticus</name>
    <dbReference type="NCBI Taxonomy" id="285446"/>
    <lineage>
        <taxon>Bacteria</taxon>
        <taxon>Bacillati</taxon>
        <taxon>Actinomycetota</taxon>
        <taxon>Actinomycetes</taxon>
        <taxon>Kitasatosporales</taxon>
        <taxon>Streptomycetaceae</taxon>
        <taxon>Streptomyces</taxon>
    </lineage>
</organism>
<name>A0ABQ2W562_9ACTN</name>
<proteinExistence type="predicted"/>
<evidence type="ECO:0000313" key="1">
    <source>
        <dbReference type="EMBL" id="GGV89874.1"/>
    </source>
</evidence>
<protein>
    <submittedName>
        <fullName evidence="1">Uncharacterized protein</fullName>
    </submittedName>
</protein>
<sequence length="71" mass="7563">MSRLADRVEQAQLSLAGKLLDQAQGALSGPALNSYELQLLSAELTDALRGTLRVAESRGARLTPPDTDEGR</sequence>
<evidence type="ECO:0000313" key="2">
    <source>
        <dbReference type="Proteomes" id="UP000660675"/>
    </source>
</evidence>
<keyword evidence="2" id="KW-1185">Reference proteome</keyword>